<dbReference type="RefSeq" id="WP_179267246.1">
    <property type="nucleotide sequence ID" value="NZ_CP058579.1"/>
</dbReference>
<dbReference type="Proteomes" id="UP000509626">
    <property type="component" value="Chromosome"/>
</dbReference>
<sequence>MSPEPRRPSADRTRRRLLATGGAAFAASLSALTAGCLSSLPPLGEGQRYGRIEAPPADDPAYRRWLPAPSSVDHPVERYHLSALRPAASRAGAPGKLAGARARHRADVDYFGIGFENHDLFVDSAFGTVVEAAFDRGIVVATVADSGYERAGEYSGYTLLERSDVRRRVAVGDDAVVWTSAYHHEHPDLEALVDAGGGKRRRYHERNAAFEQLTRAAGGNPYLGVNDAVHDPTGRPAMLADAVRFGGDAAYQEVRYRYLTDSVPTARALEAALEEDDHRFVDGADAFDVRIDGPLATVTTRVPLRPDRGTDPAPDLPQVTWGVDHDADAGRVTFRHEAGEPVPAGMLGYDVVRPSAPGRIRERPFPPGVDPVAAGAEATVDLSEYPDATGVNVVYAGGGRRYHVPFCFELAGGNDG</sequence>
<dbReference type="KEGG" id="halu:HUG12_02425"/>
<dbReference type="GeneID" id="56036278"/>
<feature type="region of interest" description="Disordered" evidence="1">
    <location>
        <begin position="301"/>
        <end position="320"/>
    </location>
</feature>
<reference evidence="2 3" key="1">
    <citation type="submission" date="2020-06" db="EMBL/GenBank/DDBJ databases">
        <title>NJ-3-1, isolated from saline soil.</title>
        <authorList>
            <person name="Cui H.L."/>
            <person name="Shi X."/>
        </authorList>
    </citation>
    <scope>NUCLEOTIDE SEQUENCE [LARGE SCALE GENOMIC DNA]</scope>
    <source>
        <strain evidence="2 3">NJ-3-1</strain>
    </source>
</reference>
<protein>
    <submittedName>
        <fullName evidence="2">Uncharacterized protein</fullName>
    </submittedName>
</protein>
<dbReference type="EMBL" id="CP058579">
    <property type="protein sequence ID" value="QLG60660.1"/>
    <property type="molecule type" value="Genomic_DNA"/>
</dbReference>
<gene>
    <name evidence="2" type="ORF">HUG12_02425</name>
</gene>
<dbReference type="AlphaFoldDB" id="A0A7D5QA55"/>
<evidence type="ECO:0000313" key="3">
    <source>
        <dbReference type="Proteomes" id="UP000509626"/>
    </source>
</evidence>
<evidence type="ECO:0000313" key="2">
    <source>
        <dbReference type="EMBL" id="QLG60660.1"/>
    </source>
</evidence>
<accession>A0A7D5QA55</accession>
<evidence type="ECO:0000256" key="1">
    <source>
        <dbReference type="SAM" id="MobiDB-lite"/>
    </source>
</evidence>
<keyword evidence="3" id="KW-1185">Reference proteome</keyword>
<proteinExistence type="predicted"/>
<dbReference type="OrthoDB" id="303179at2157"/>
<organism evidence="2 3">
    <name type="scientific">Halorarum salinum</name>
    <dbReference type="NCBI Taxonomy" id="2743089"/>
    <lineage>
        <taxon>Archaea</taxon>
        <taxon>Methanobacteriati</taxon>
        <taxon>Methanobacteriota</taxon>
        <taxon>Stenosarchaea group</taxon>
        <taxon>Halobacteria</taxon>
        <taxon>Halobacteriales</taxon>
        <taxon>Haloferacaceae</taxon>
        <taxon>Halorarum</taxon>
    </lineage>
</organism>
<name>A0A7D5QA55_9EURY</name>